<evidence type="ECO:0000313" key="2">
    <source>
        <dbReference type="Proteomes" id="UP000298663"/>
    </source>
</evidence>
<reference evidence="1 2" key="1">
    <citation type="journal article" date="2015" name="Genome Biol.">
        <title>Comparative genomics of Steinernema reveals deeply conserved gene regulatory networks.</title>
        <authorList>
            <person name="Dillman A.R."/>
            <person name="Macchietto M."/>
            <person name="Porter C.F."/>
            <person name="Rogers A."/>
            <person name="Williams B."/>
            <person name="Antoshechkin I."/>
            <person name="Lee M.M."/>
            <person name="Goodwin Z."/>
            <person name="Lu X."/>
            <person name="Lewis E.E."/>
            <person name="Goodrich-Blair H."/>
            <person name="Stock S.P."/>
            <person name="Adams B.J."/>
            <person name="Sternberg P.W."/>
            <person name="Mortazavi A."/>
        </authorList>
    </citation>
    <scope>NUCLEOTIDE SEQUENCE [LARGE SCALE GENOMIC DNA]</scope>
    <source>
        <strain evidence="1 2">ALL</strain>
    </source>
</reference>
<accession>A0A4U5LQ12</accession>
<organism evidence="1 2">
    <name type="scientific">Steinernema carpocapsae</name>
    <name type="common">Entomopathogenic nematode</name>
    <dbReference type="NCBI Taxonomy" id="34508"/>
    <lineage>
        <taxon>Eukaryota</taxon>
        <taxon>Metazoa</taxon>
        <taxon>Ecdysozoa</taxon>
        <taxon>Nematoda</taxon>
        <taxon>Chromadorea</taxon>
        <taxon>Rhabditida</taxon>
        <taxon>Tylenchina</taxon>
        <taxon>Panagrolaimomorpha</taxon>
        <taxon>Strongyloidoidea</taxon>
        <taxon>Steinernematidae</taxon>
        <taxon>Steinernema</taxon>
    </lineage>
</organism>
<protein>
    <submittedName>
        <fullName evidence="1">Uncharacterized protein</fullName>
    </submittedName>
</protein>
<keyword evidence="2" id="KW-1185">Reference proteome</keyword>
<dbReference type="EMBL" id="AZBU02000014">
    <property type="protein sequence ID" value="TKR58008.1"/>
    <property type="molecule type" value="Genomic_DNA"/>
</dbReference>
<name>A0A4U5LQ12_STECR</name>
<dbReference type="Proteomes" id="UP000298663">
    <property type="component" value="Unassembled WGS sequence"/>
</dbReference>
<evidence type="ECO:0000313" key="1">
    <source>
        <dbReference type="EMBL" id="TKR58008.1"/>
    </source>
</evidence>
<dbReference type="AlphaFoldDB" id="A0A4U5LQ12"/>
<sequence length="123" mass="13878">MSNLVSRIAVFLSLRHRKSFFPVDKFLRDLKLPKSTAGSTSNLASIFIHDGVIPPETTRPNASNPSCQGGFAQTVHRRCEKSDDGLVEVVIDNGVHFKSKYLKTNIISDIVWIKKARQKRELR</sequence>
<reference evidence="1 2" key="2">
    <citation type="journal article" date="2019" name="G3 (Bethesda)">
        <title>Hybrid Assembly of the Genome of the Entomopathogenic Nematode Steinernema carpocapsae Identifies the X-Chromosome.</title>
        <authorList>
            <person name="Serra L."/>
            <person name="Macchietto M."/>
            <person name="Macias-Munoz A."/>
            <person name="McGill C.J."/>
            <person name="Rodriguez I.M."/>
            <person name="Rodriguez B."/>
            <person name="Murad R."/>
            <person name="Mortazavi A."/>
        </authorList>
    </citation>
    <scope>NUCLEOTIDE SEQUENCE [LARGE SCALE GENOMIC DNA]</scope>
    <source>
        <strain evidence="1 2">ALL</strain>
    </source>
</reference>
<comment type="caution">
    <text evidence="1">The sequence shown here is derived from an EMBL/GenBank/DDBJ whole genome shotgun (WGS) entry which is preliminary data.</text>
</comment>
<proteinExistence type="predicted"/>
<gene>
    <name evidence="1" type="ORF">L596_030637</name>
</gene>